<dbReference type="GO" id="GO:0015628">
    <property type="term" value="P:protein secretion by the type II secretion system"/>
    <property type="evidence" value="ECO:0007669"/>
    <property type="project" value="TreeGrafter"/>
</dbReference>
<dbReference type="EMBL" id="MFFB01000017">
    <property type="protein sequence ID" value="OGE94481.1"/>
    <property type="molecule type" value="Genomic_DNA"/>
</dbReference>
<evidence type="ECO:0000256" key="6">
    <source>
        <dbReference type="ARBA" id="ARBA00022692"/>
    </source>
</evidence>
<feature type="transmembrane region" description="Helical" evidence="10">
    <location>
        <begin position="362"/>
        <end position="383"/>
    </location>
</feature>
<organism evidence="12 13">
    <name type="scientific">Candidatus Doudnabacteria bacterium RIFCSPLOWO2_01_FULL_44_21</name>
    <dbReference type="NCBI Taxonomy" id="1817841"/>
    <lineage>
        <taxon>Bacteria</taxon>
        <taxon>Candidatus Doudnaibacteriota</taxon>
    </lineage>
</organism>
<comment type="caution">
    <text evidence="12">The sequence shown here is derived from an EMBL/GenBank/DDBJ whole genome shotgun (WGS) entry which is preliminary data.</text>
</comment>
<keyword evidence="7 10" id="KW-1133">Transmembrane helix</keyword>
<evidence type="ECO:0000256" key="8">
    <source>
        <dbReference type="ARBA" id="ARBA00023136"/>
    </source>
</evidence>
<feature type="transmembrane region" description="Helical" evidence="10">
    <location>
        <begin position="151"/>
        <end position="177"/>
    </location>
</feature>
<dbReference type="FunFam" id="1.20.81.30:FF:000001">
    <property type="entry name" value="Type II secretion system protein F"/>
    <property type="match status" value="1"/>
</dbReference>
<evidence type="ECO:0000256" key="10">
    <source>
        <dbReference type="SAM" id="Phobius"/>
    </source>
</evidence>
<keyword evidence="4" id="KW-1003">Cell membrane</keyword>
<dbReference type="Proteomes" id="UP000177281">
    <property type="component" value="Unassembled WGS sequence"/>
</dbReference>
<reference evidence="12 13" key="1">
    <citation type="journal article" date="2016" name="Nat. Commun.">
        <title>Thousands of microbial genomes shed light on interconnected biogeochemical processes in an aquifer system.</title>
        <authorList>
            <person name="Anantharaman K."/>
            <person name="Brown C.T."/>
            <person name="Hug L.A."/>
            <person name="Sharon I."/>
            <person name="Castelle C.J."/>
            <person name="Probst A.J."/>
            <person name="Thomas B.C."/>
            <person name="Singh A."/>
            <person name="Wilkins M.J."/>
            <person name="Karaoz U."/>
            <person name="Brodie E.L."/>
            <person name="Williams K.H."/>
            <person name="Hubbard S.S."/>
            <person name="Banfield J.F."/>
        </authorList>
    </citation>
    <scope>NUCLEOTIDE SEQUENCE [LARGE SCALE GENOMIC DNA]</scope>
</reference>
<evidence type="ECO:0000256" key="3">
    <source>
        <dbReference type="ARBA" id="ARBA00022448"/>
    </source>
</evidence>
<gene>
    <name evidence="12" type="ORF">A3B10_02370</name>
</gene>
<dbReference type="InterPro" id="IPR018076">
    <property type="entry name" value="T2SS_GspF_dom"/>
</dbReference>
<evidence type="ECO:0000256" key="7">
    <source>
        <dbReference type="ARBA" id="ARBA00022989"/>
    </source>
</evidence>
<dbReference type="PANTHER" id="PTHR30012:SF0">
    <property type="entry name" value="TYPE II SECRETION SYSTEM PROTEIN F-RELATED"/>
    <property type="match status" value="1"/>
</dbReference>
<keyword evidence="6 9" id="KW-0812">Transmembrane</keyword>
<accession>A0A1F5PX20</accession>
<dbReference type="Gene3D" id="1.20.81.30">
    <property type="entry name" value="Type II secretion system (T2SS), domain F"/>
    <property type="match status" value="2"/>
</dbReference>
<evidence type="ECO:0000256" key="5">
    <source>
        <dbReference type="ARBA" id="ARBA00022519"/>
    </source>
</evidence>
<sequence>MQEIKFGRKSYIPTIPQSSKVVRDKPAAKLAVAKPVRKKPRYWLLRFSIQDQIMFAKRLAMLIRAGIPLLAALHMLRKQAKSKSTKTVFEVLVEDVENGQFISSSMSKFRKIFGEFAINIVQVGEVSGTLHENLAYLAEELKKKQALRRKLISSMLYPIFIVIATLGITVLLTVYLFPKILPIFSSVKFPLPWSTRALIFISNLLGNYGLYILLGLLLLVVAVWLLLRNKKFRLFFDRTLLRIPVFGSLLQGYHLANICRTMGLLMKSAVPIVRASAITADTTTNSAYQKELRLLSEHITKGEKISTHLSKNPKIFPSIMQQMIGVGESAGTLSETLSFLAEMYEAEVDDLTKNLTTVLEPALMVFMGIIVGFIAISIITPIYEFTQYLKP</sequence>
<dbReference type="PANTHER" id="PTHR30012">
    <property type="entry name" value="GENERAL SECRETION PATHWAY PROTEIN"/>
    <property type="match status" value="1"/>
</dbReference>
<dbReference type="InterPro" id="IPR001992">
    <property type="entry name" value="T2SS_GspF/T4SS_PilC_CS"/>
</dbReference>
<protein>
    <recommendedName>
        <fullName evidence="11">Type II secretion system protein GspF domain-containing protein</fullName>
    </recommendedName>
</protein>
<keyword evidence="5" id="KW-0997">Cell inner membrane</keyword>
<keyword evidence="8 10" id="KW-0472">Membrane</keyword>
<comment type="similarity">
    <text evidence="2 9">Belongs to the GSP F family.</text>
</comment>
<evidence type="ECO:0000313" key="12">
    <source>
        <dbReference type="EMBL" id="OGE94481.1"/>
    </source>
</evidence>
<dbReference type="GO" id="GO:0005886">
    <property type="term" value="C:plasma membrane"/>
    <property type="evidence" value="ECO:0007669"/>
    <property type="project" value="UniProtKB-SubCell"/>
</dbReference>
<comment type="subcellular location">
    <subcellularLocation>
        <location evidence="1">Cell inner membrane</location>
        <topology evidence="1">Multi-pass membrane protein</topology>
    </subcellularLocation>
    <subcellularLocation>
        <location evidence="9">Cell membrane</location>
        <topology evidence="9">Multi-pass membrane protein</topology>
    </subcellularLocation>
</comment>
<evidence type="ECO:0000259" key="11">
    <source>
        <dbReference type="Pfam" id="PF00482"/>
    </source>
</evidence>
<dbReference type="STRING" id="1817841.A3B10_02370"/>
<evidence type="ECO:0000256" key="1">
    <source>
        <dbReference type="ARBA" id="ARBA00004429"/>
    </source>
</evidence>
<dbReference type="AlphaFoldDB" id="A0A1F5PX20"/>
<dbReference type="InterPro" id="IPR003004">
    <property type="entry name" value="GspF/PilC"/>
</dbReference>
<dbReference type="PRINTS" id="PR00812">
    <property type="entry name" value="BCTERIALGSPF"/>
</dbReference>
<dbReference type="PROSITE" id="PS00874">
    <property type="entry name" value="T2SP_F"/>
    <property type="match status" value="1"/>
</dbReference>
<dbReference type="InterPro" id="IPR042094">
    <property type="entry name" value="T2SS_GspF_sf"/>
</dbReference>
<feature type="domain" description="Type II secretion system protein GspF" evidence="11">
    <location>
        <begin position="55"/>
        <end position="178"/>
    </location>
</feature>
<evidence type="ECO:0000256" key="4">
    <source>
        <dbReference type="ARBA" id="ARBA00022475"/>
    </source>
</evidence>
<evidence type="ECO:0000256" key="2">
    <source>
        <dbReference type="ARBA" id="ARBA00005745"/>
    </source>
</evidence>
<proteinExistence type="inferred from homology"/>
<evidence type="ECO:0000256" key="9">
    <source>
        <dbReference type="RuleBase" id="RU003923"/>
    </source>
</evidence>
<feature type="transmembrane region" description="Helical" evidence="10">
    <location>
        <begin position="197"/>
        <end position="227"/>
    </location>
</feature>
<dbReference type="Pfam" id="PF00482">
    <property type="entry name" value="T2SSF"/>
    <property type="match status" value="2"/>
</dbReference>
<evidence type="ECO:0000313" key="13">
    <source>
        <dbReference type="Proteomes" id="UP000177281"/>
    </source>
</evidence>
<feature type="domain" description="Type II secretion system protein GspF" evidence="11">
    <location>
        <begin position="259"/>
        <end position="381"/>
    </location>
</feature>
<name>A0A1F5PX20_9BACT</name>
<keyword evidence="3 9" id="KW-0813">Transport</keyword>